<dbReference type="AlphaFoldDB" id="A0A2P2M1N2"/>
<sequence>MAENLSFISFTVAFSHWGILPSGSGSCVSVLPNCLSNRPHWPLEPYAVYNKIPFSSLPPHLRMAEARNVALIALCAAYWIRSAKEMGPPLEYESISFLASSNKVKATESPLFSGLLISELKRTDPFGPPVFEALSYVKASFSAKVSMDGIISGLPWNPYRQKGEHDTANGSTIRAQ</sequence>
<reference evidence="1" key="1">
    <citation type="submission" date="2018-02" db="EMBL/GenBank/DDBJ databases">
        <title>Rhizophora mucronata_Transcriptome.</title>
        <authorList>
            <person name="Meera S.P."/>
            <person name="Sreeshan A."/>
            <person name="Augustine A."/>
        </authorList>
    </citation>
    <scope>NUCLEOTIDE SEQUENCE</scope>
    <source>
        <tissue evidence="1">Leaf</tissue>
    </source>
</reference>
<dbReference type="EMBL" id="GGEC01043636">
    <property type="protein sequence ID" value="MBX24120.1"/>
    <property type="molecule type" value="Transcribed_RNA"/>
</dbReference>
<accession>A0A2P2M1N2</accession>
<name>A0A2P2M1N2_RHIMU</name>
<proteinExistence type="predicted"/>
<protein>
    <submittedName>
        <fullName evidence="1">Uncharacterized protein MANES_18G064300</fullName>
    </submittedName>
</protein>
<organism evidence="1">
    <name type="scientific">Rhizophora mucronata</name>
    <name type="common">Asiatic mangrove</name>
    <dbReference type="NCBI Taxonomy" id="61149"/>
    <lineage>
        <taxon>Eukaryota</taxon>
        <taxon>Viridiplantae</taxon>
        <taxon>Streptophyta</taxon>
        <taxon>Embryophyta</taxon>
        <taxon>Tracheophyta</taxon>
        <taxon>Spermatophyta</taxon>
        <taxon>Magnoliopsida</taxon>
        <taxon>eudicotyledons</taxon>
        <taxon>Gunneridae</taxon>
        <taxon>Pentapetalae</taxon>
        <taxon>rosids</taxon>
        <taxon>fabids</taxon>
        <taxon>Malpighiales</taxon>
        <taxon>Rhizophoraceae</taxon>
        <taxon>Rhizophora</taxon>
    </lineage>
</organism>
<evidence type="ECO:0000313" key="1">
    <source>
        <dbReference type="EMBL" id="MBX24120.1"/>
    </source>
</evidence>